<evidence type="ECO:0000256" key="7">
    <source>
        <dbReference type="RuleBase" id="RU362106"/>
    </source>
</evidence>
<dbReference type="PANTHER" id="PTHR11727">
    <property type="entry name" value="DIMETHYLADENOSINE TRANSFERASE"/>
    <property type="match status" value="1"/>
</dbReference>
<keyword evidence="7" id="KW-0698">rRNA processing</keyword>
<dbReference type="SUPFAM" id="SSF53335">
    <property type="entry name" value="S-adenosyl-L-methionine-dependent methyltransferases"/>
    <property type="match status" value="1"/>
</dbReference>
<accession>A0A427XH91</accession>
<keyword evidence="4 7" id="KW-0949">S-adenosyl-L-methionine</keyword>
<comment type="subcellular location">
    <subcellularLocation>
        <location evidence="1">Mitochondrion</location>
    </subcellularLocation>
</comment>
<evidence type="ECO:0000256" key="2">
    <source>
        <dbReference type="ARBA" id="ARBA00022603"/>
    </source>
</evidence>
<dbReference type="GO" id="GO:0006391">
    <property type="term" value="P:transcription initiation at mitochondrial promoter"/>
    <property type="evidence" value="ECO:0007669"/>
    <property type="project" value="TreeGrafter"/>
</dbReference>
<evidence type="ECO:0000256" key="3">
    <source>
        <dbReference type="ARBA" id="ARBA00022679"/>
    </source>
</evidence>
<dbReference type="Gene3D" id="1.10.8.100">
    <property type="entry name" value="Ribosomal RNA adenine dimethylase-like, domain 2"/>
    <property type="match status" value="1"/>
</dbReference>
<protein>
    <recommendedName>
        <fullName evidence="7">rRNA adenine N(6)-methyltransferase</fullName>
        <ecNumber evidence="7">2.1.1.-</ecNumber>
    </recommendedName>
</protein>
<name>A0A427XH91_9TREE</name>
<dbReference type="Pfam" id="PF00398">
    <property type="entry name" value="RrnaAD"/>
    <property type="match status" value="1"/>
</dbReference>
<evidence type="ECO:0000313" key="8">
    <source>
        <dbReference type="EMBL" id="RSH78127.1"/>
    </source>
</evidence>
<dbReference type="InterPro" id="IPR029063">
    <property type="entry name" value="SAM-dependent_MTases_sf"/>
</dbReference>
<keyword evidence="5" id="KW-0694">RNA-binding</keyword>
<dbReference type="GeneID" id="39587126"/>
<dbReference type="Gene3D" id="3.40.50.150">
    <property type="entry name" value="Vaccinia Virus protein VP39"/>
    <property type="match status" value="1"/>
</dbReference>
<dbReference type="EC" id="2.1.1.-" evidence="7"/>
<dbReference type="Proteomes" id="UP000279236">
    <property type="component" value="Unassembled WGS sequence"/>
</dbReference>
<dbReference type="STRING" id="105984.A0A427XH91"/>
<comment type="similarity">
    <text evidence="7">Belongs to the class I-like SAM-binding methyltransferase superfamily. rRNA adenine N(6)-methyltransferase family.</text>
</comment>
<dbReference type="RefSeq" id="XP_028473274.1">
    <property type="nucleotide sequence ID" value="XM_028618318.1"/>
</dbReference>
<keyword evidence="9" id="KW-1185">Reference proteome</keyword>
<sequence length="524" mass="58738">MPRLRLPPLPGPERFAKAFPRTSSLALEEGSKATGGGSRESIRRMTLANSTIANKFVRDLGIRKNELFIDAYGSCGVLTRALLAGGYDETKPSDWANVVKEIGEENVGVKADETMRIMMGKFDFPPWNVDEAPTTIIPEVPKDLNLPVAVVAQEPWVSALARGLGLHPDIVTPSKYERERPLSAEREESLAEEDIVYQSHLQPNLLLSTSSPYHWTSMPQLLSHPLVASKMEVVDPTKEGPAATQRSWDAPTPNITMVATLPDSVYGEQILNQWVCSAIGSENYPRSWLWSWGRVRLALMVPKAMYDRLLAQPGETCHGKLSVMAQSLYHIRPLPPYHHVPDADKPCKNTDTTYDPLGMSTALKNKKNRQYSVAAPPPINEVTQTYNDDFLQFFSKTVYTRKENPRPPLLGVELVPRLHSVIKAEQRDLWDFVLRKSFLREITCLSDNLSKMAFGAENLVDRFFEPAGGRFAGQPINPYTALPREMTNEQWLRVVDVFDKWAFKPDNLLVDITAAEASREIGQS</sequence>
<dbReference type="PANTHER" id="PTHR11727:SF17">
    <property type="entry name" value="DIMETHYLADENOSINE TRANSFERASE 1, MITOCHONDRIAL"/>
    <property type="match status" value="1"/>
</dbReference>
<comment type="function">
    <text evidence="6">Mitochondrial transcription factor that confers selective promoter recognition on the core subunit of the yeast mitochondrial RNA polymerase. Interacts with DNA in a non-specific manner.</text>
</comment>
<proteinExistence type="inferred from homology"/>
<evidence type="ECO:0000256" key="4">
    <source>
        <dbReference type="ARBA" id="ARBA00022691"/>
    </source>
</evidence>
<evidence type="ECO:0000256" key="1">
    <source>
        <dbReference type="ARBA" id="ARBA00004173"/>
    </source>
</evidence>
<keyword evidence="2 7" id="KW-0489">Methyltransferase</keyword>
<organism evidence="8 9">
    <name type="scientific">Apiotrichum porosum</name>
    <dbReference type="NCBI Taxonomy" id="105984"/>
    <lineage>
        <taxon>Eukaryota</taxon>
        <taxon>Fungi</taxon>
        <taxon>Dikarya</taxon>
        <taxon>Basidiomycota</taxon>
        <taxon>Agaricomycotina</taxon>
        <taxon>Tremellomycetes</taxon>
        <taxon>Trichosporonales</taxon>
        <taxon>Trichosporonaceae</taxon>
        <taxon>Apiotrichum</taxon>
    </lineage>
</organism>
<dbReference type="InterPro" id="IPR023165">
    <property type="entry name" value="rRNA_Ade_diMease-like_C"/>
</dbReference>
<comment type="caution">
    <text evidence="8">The sequence shown here is derived from an EMBL/GenBank/DDBJ whole genome shotgun (WGS) entry which is preliminary data.</text>
</comment>
<evidence type="ECO:0000256" key="5">
    <source>
        <dbReference type="ARBA" id="ARBA00022884"/>
    </source>
</evidence>
<dbReference type="InterPro" id="IPR001737">
    <property type="entry name" value="KsgA/Erm"/>
</dbReference>
<evidence type="ECO:0000256" key="6">
    <source>
        <dbReference type="ARBA" id="ARBA00024915"/>
    </source>
</evidence>
<dbReference type="EMBL" id="RSCE01000013">
    <property type="protein sequence ID" value="RSH78127.1"/>
    <property type="molecule type" value="Genomic_DNA"/>
</dbReference>
<dbReference type="OrthoDB" id="16079at2759"/>
<dbReference type="GO" id="GO:0005759">
    <property type="term" value="C:mitochondrial matrix"/>
    <property type="evidence" value="ECO:0007669"/>
    <property type="project" value="TreeGrafter"/>
</dbReference>
<dbReference type="GO" id="GO:0003723">
    <property type="term" value="F:RNA binding"/>
    <property type="evidence" value="ECO:0007669"/>
    <property type="project" value="UniProtKB-KW"/>
</dbReference>
<dbReference type="AlphaFoldDB" id="A0A427XH91"/>
<dbReference type="GO" id="GO:0000179">
    <property type="term" value="F:rRNA (adenine-N6,N6-)-dimethyltransferase activity"/>
    <property type="evidence" value="ECO:0007669"/>
    <property type="project" value="TreeGrafter"/>
</dbReference>
<dbReference type="GO" id="GO:0034246">
    <property type="term" value="F:mitochondrial transcription factor activity"/>
    <property type="evidence" value="ECO:0007669"/>
    <property type="project" value="TreeGrafter"/>
</dbReference>
<reference evidence="8 9" key="1">
    <citation type="submission" date="2018-11" db="EMBL/GenBank/DDBJ databases">
        <title>Genome sequence of Apiotrichum porosum DSM 27194.</title>
        <authorList>
            <person name="Aliyu H."/>
            <person name="Gorte O."/>
            <person name="Ochsenreither K."/>
        </authorList>
    </citation>
    <scope>NUCLEOTIDE SEQUENCE [LARGE SCALE GENOMIC DNA]</scope>
    <source>
        <strain evidence="8 9">DSM 27194</strain>
    </source>
</reference>
<keyword evidence="3 7" id="KW-0808">Transferase</keyword>
<gene>
    <name evidence="8" type="primary">MTF1</name>
    <name evidence="8" type="ORF">EHS24_002583</name>
</gene>
<evidence type="ECO:0000313" key="9">
    <source>
        <dbReference type="Proteomes" id="UP000279236"/>
    </source>
</evidence>